<dbReference type="AlphaFoldDB" id="A0A0H2RYH2"/>
<evidence type="ECO:0000256" key="7">
    <source>
        <dbReference type="ARBA" id="ARBA00025346"/>
    </source>
</evidence>
<dbReference type="PANTHER" id="PTHR15138">
    <property type="entry name" value="TRANSCRIPTION INITIATION FACTOR TFIID SUBUNIT 4"/>
    <property type="match status" value="1"/>
</dbReference>
<sequence length="492" mass="52756">MSTPAAKKVKLEHEGTPAPPSSTPTPAPTYTSQWSTGQIPIDPALQQQPPAAPTQHMMYPHYQTYGQASHHYASPYSHYQQYQPPQSIATPATAPAQTTTAAPTVAPVASVAPTPISRQPTQVQQQQPANNADTNDIATLNDALGSAGVDLRAEEEHLSRSQDHHTAYRSYEDRSRRQPSTPNFDVRNLHTRMTTIGKQHKVNRIPEDSVQYIALALRIRLQTLVTAMVEAATHRAEAQFDRTPALYDDQTTPMWSVVVRKDTRKILEVLEKIEREEEMKIRRERKQREEAAALAAAQAAAAASGMANGNPMDGDGANGEDIMMTPAAEGSSAKKSKKKKEGPGVAARNLSEDVQKRLSNAVATQAAGLSKGKYAWMNAGTVTSTAAKAKSTPAPAATSTSSTVANGTTATDPPSSPLTSKPLQPAATSLSSQTTSSWAKPYVSTSLRNVSPAAGTTQEDDKKVLLTLRDAMFVVDRERGHGGGRGAARGWV</sequence>
<evidence type="ECO:0000256" key="4">
    <source>
        <dbReference type="ARBA" id="ARBA00023015"/>
    </source>
</evidence>
<feature type="compositionally biased region" description="Pro residues" evidence="9">
    <location>
        <begin position="17"/>
        <end position="27"/>
    </location>
</feature>
<dbReference type="GO" id="GO:0006367">
    <property type="term" value="P:transcription initiation at RNA polymerase II promoter"/>
    <property type="evidence" value="ECO:0007669"/>
    <property type="project" value="TreeGrafter"/>
</dbReference>
<dbReference type="InParanoid" id="A0A0H2RYH2"/>
<dbReference type="FunCoup" id="A0A0H2RYH2">
    <property type="interactions" value="18"/>
</dbReference>
<feature type="compositionally biased region" description="Low complexity" evidence="9">
    <location>
        <begin position="428"/>
        <end position="437"/>
    </location>
</feature>
<dbReference type="InterPro" id="IPR007900">
    <property type="entry name" value="TAF4_C"/>
</dbReference>
<keyword evidence="5" id="KW-0804">Transcription</keyword>
<dbReference type="Pfam" id="PF05236">
    <property type="entry name" value="TAF4"/>
    <property type="match status" value="1"/>
</dbReference>
<dbReference type="GO" id="GO:0046982">
    <property type="term" value="F:protein heterodimerization activity"/>
    <property type="evidence" value="ECO:0007669"/>
    <property type="project" value="InterPro"/>
</dbReference>
<dbReference type="EMBL" id="KQ085942">
    <property type="protein sequence ID" value="KLO14523.1"/>
    <property type="molecule type" value="Genomic_DNA"/>
</dbReference>
<feature type="compositionally biased region" description="Low complexity" evidence="9">
    <location>
        <begin position="38"/>
        <end position="55"/>
    </location>
</feature>
<evidence type="ECO:0000259" key="10">
    <source>
        <dbReference type="Pfam" id="PF05236"/>
    </source>
</evidence>
<dbReference type="PANTHER" id="PTHR15138:SF14">
    <property type="entry name" value="TRANSCRIPTION INITIATION FACTOR TFIID SUBUNIT 4"/>
    <property type="match status" value="1"/>
</dbReference>
<feature type="region of interest" description="Disordered" evidence="9">
    <location>
        <begin position="155"/>
        <end position="184"/>
    </location>
</feature>
<evidence type="ECO:0000256" key="9">
    <source>
        <dbReference type="SAM" id="MobiDB-lite"/>
    </source>
</evidence>
<dbReference type="GO" id="GO:0003677">
    <property type="term" value="F:DNA binding"/>
    <property type="evidence" value="ECO:0007669"/>
    <property type="project" value="TreeGrafter"/>
</dbReference>
<comment type="subcellular location">
    <subcellularLocation>
        <location evidence="1">Nucleus</location>
    </subcellularLocation>
</comment>
<protein>
    <recommendedName>
        <fullName evidence="3">Transcription initiation factor TFIID subunit 4</fullName>
    </recommendedName>
    <alternativeName>
        <fullName evidence="8">TBP-associated factor 4</fullName>
    </alternativeName>
</protein>
<dbReference type="CDD" id="cd08045">
    <property type="entry name" value="HFD_TAF4"/>
    <property type="match status" value="1"/>
</dbReference>
<evidence type="ECO:0000313" key="12">
    <source>
        <dbReference type="Proteomes" id="UP000053477"/>
    </source>
</evidence>
<keyword evidence="6" id="KW-0539">Nucleus</keyword>
<keyword evidence="4" id="KW-0805">Transcription regulation</keyword>
<feature type="compositionally biased region" description="Polar residues" evidence="9">
    <location>
        <begin position="443"/>
        <end position="457"/>
    </location>
</feature>
<feature type="compositionally biased region" description="Basic and acidic residues" evidence="9">
    <location>
        <begin position="155"/>
        <end position="176"/>
    </location>
</feature>
<dbReference type="GO" id="GO:0016251">
    <property type="term" value="F:RNA polymerase II general transcription initiation factor activity"/>
    <property type="evidence" value="ECO:0007669"/>
    <property type="project" value="TreeGrafter"/>
</dbReference>
<evidence type="ECO:0000256" key="1">
    <source>
        <dbReference type="ARBA" id="ARBA00004123"/>
    </source>
</evidence>
<comment type="similarity">
    <text evidence="2">Belongs to the TAF4 family.</text>
</comment>
<organism evidence="11 12">
    <name type="scientific">Schizopora paradoxa</name>
    <dbReference type="NCBI Taxonomy" id="27342"/>
    <lineage>
        <taxon>Eukaryota</taxon>
        <taxon>Fungi</taxon>
        <taxon>Dikarya</taxon>
        <taxon>Basidiomycota</taxon>
        <taxon>Agaricomycotina</taxon>
        <taxon>Agaricomycetes</taxon>
        <taxon>Hymenochaetales</taxon>
        <taxon>Schizoporaceae</taxon>
        <taxon>Schizopora</taxon>
    </lineage>
</organism>
<evidence type="ECO:0000256" key="6">
    <source>
        <dbReference type="ARBA" id="ARBA00023242"/>
    </source>
</evidence>
<dbReference type="GO" id="GO:0005669">
    <property type="term" value="C:transcription factor TFIID complex"/>
    <property type="evidence" value="ECO:0007669"/>
    <property type="project" value="InterPro"/>
</dbReference>
<dbReference type="InterPro" id="IPR009072">
    <property type="entry name" value="Histone-fold"/>
</dbReference>
<dbReference type="STRING" id="27342.A0A0H2RYH2"/>
<feature type="domain" description="Transcription initiation factor TFIID component TAF4 C-terminal" evidence="10">
    <location>
        <begin position="140"/>
        <end position="479"/>
    </location>
</feature>
<evidence type="ECO:0000313" key="11">
    <source>
        <dbReference type="EMBL" id="KLO14523.1"/>
    </source>
</evidence>
<dbReference type="Proteomes" id="UP000053477">
    <property type="component" value="Unassembled WGS sequence"/>
</dbReference>
<dbReference type="InterPro" id="IPR045144">
    <property type="entry name" value="TAF4"/>
</dbReference>
<comment type="function">
    <text evidence="7">Functions as a component of the DNA-binding general transcription factor complex TFIID. Binding of TFIID to a promoter (with or without TATA element) is the initial step in pre-initiation complex (PIC) formation. TFIID plays a key role in the regulation of gene expression by RNA polymerase II through different activities such as transcription activator interaction, core promoter recognition and selectivity, TFIIA and TFIIB interaction, chromatin modification (histone acetylation by TAF1), facilitation of DNA opening and initiation of transcription.</text>
</comment>
<gene>
    <name evidence="11" type="ORF">SCHPADRAFT_872440</name>
</gene>
<dbReference type="OrthoDB" id="21060at2759"/>
<evidence type="ECO:0000256" key="8">
    <source>
        <dbReference type="ARBA" id="ARBA00031747"/>
    </source>
</evidence>
<evidence type="ECO:0000256" key="3">
    <source>
        <dbReference type="ARBA" id="ARBA00017306"/>
    </source>
</evidence>
<feature type="region of interest" description="Disordered" evidence="9">
    <location>
        <begin position="386"/>
        <end position="462"/>
    </location>
</feature>
<feature type="compositionally biased region" description="Low complexity" evidence="9">
    <location>
        <begin position="386"/>
        <end position="411"/>
    </location>
</feature>
<reference evidence="11 12" key="1">
    <citation type="submission" date="2015-04" db="EMBL/GenBank/DDBJ databases">
        <title>Complete genome sequence of Schizopora paradoxa KUC8140, a cosmopolitan wood degrader in East Asia.</title>
        <authorList>
            <consortium name="DOE Joint Genome Institute"/>
            <person name="Min B."/>
            <person name="Park H."/>
            <person name="Jang Y."/>
            <person name="Kim J.-J."/>
            <person name="Kim K.H."/>
            <person name="Pangilinan J."/>
            <person name="Lipzen A."/>
            <person name="Riley R."/>
            <person name="Grigoriev I.V."/>
            <person name="Spatafora J.W."/>
            <person name="Choi I.-G."/>
        </authorList>
    </citation>
    <scope>NUCLEOTIDE SEQUENCE [LARGE SCALE GENOMIC DNA]</scope>
    <source>
        <strain evidence="11 12">KUC8140</strain>
    </source>
</reference>
<accession>A0A0H2RYH2</accession>
<feature type="region of interest" description="Disordered" evidence="9">
    <location>
        <begin position="1"/>
        <end position="56"/>
    </location>
</feature>
<evidence type="ECO:0000256" key="2">
    <source>
        <dbReference type="ARBA" id="ARBA00006178"/>
    </source>
</evidence>
<keyword evidence="12" id="KW-1185">Reference proteome</keyword>
<evidence type="ECO:0000256" key="5">
    <source>
        <dbReference type="ARBA" id="ARBA00023163"/>
    </source>
</evidence>
<proteinExistence type="inferred from homology"/>
<name>A0A0H2RYH2_9AGAM</name>
<dbReference type="Gene3D" id="1.10.20.10">
    <property type="entry name" value="Histone, subunit A"/>
    <property type="match status" value="1"/>
</dbReference>
<feature type="region of interest" description="Disordered" evidence="9">
    <location>
        <begin position="303"/>
        <end position="352"/>
    </location>
</feature>